<protein>
    <submittedName>
        <fullName evidence="3">TniQ</fullName>
    </submittedName>
</protein>
<dbReference type="EMBL" id="KA646582">
    <property type="protein sequence ID" value="AFP61211.1"/>
    <property type="molecule type" value="mRNA"/>
</dbReference>
<feature type="chain" id="PRO_5004593211" evidence="2">
    <location>
        <begin position="24"/>
        <end position="531"/>
    </location>
</feature>
<dbReference type="VEuPathDB" id="VectorBase:MDOA015356"/>
<evidence type="ECO:0000256" key="1">
    <source>
        <dbReference type="SAM" id="MobiDB-lite"/>
    </source>
</evidence>
<evidence type="ECO:0000313" key="3">
    <source>
        <dbReference type="EMBL" id="AFP61211.1"/>
    </source>
</evidence>
<dbReference type="AlphaFoldDB" id="T1PCS6"/>
<sequence length="531" mass="57888">MNLKIKCALIAIGFLTFAFETEARGGGRGGRGGGSHGGSRGGHSSSSHGSSSFSHGGGSSSSGFHSLSSGRHAINSNNYGSGSNSYRPYGHESSSGYGSSFGHTGSYGSRSHDDSSLSSYGNRWKPFEPSYSIPNLNSYGMSHNYGNRDFSRNSDHDGLLTSYRTGSVNKPDLSDELSNLLTYRRLLHNTHSSGDSHRNSYPWDTTTTESSIPTNNLNYPLYGNKNLDEILNSISNINGVASSMLEELPKIQEDTEPETRIEIETTTTTTTEHAIVNQRDPLELLNSLNPSYRPDESIDEFLERMQKINFREMLTNVAESTRNAMQSLETATPDTKPETTTTTTTERAIVNQRDPLEFLNSLNPSYRPDESMDEFLERISTINFGEMLTKVADSTRNAMQSIETTTAEVEKANSKVEATTAQVGTTTTEDVSANTPELPVTTIPTSDISSEISFADSITKDEKSTLALDLPPVVTESSLQDANLEISTPYGVICYPIVYNKINEFGVNVTIESVGCYPAPAPIVLENVQQE</sequence>
<feature type="compositionally biased region" description="Low complexity" evidence="1">
    <location>
        <begin position="418"/>
        <end position="429"/>
    </location>
</feature>
<reference evidence="3" key="1">
    <citation type="submission" date="2012-08" db="EMBL/GenBank/DDBJ databases">
        <title>Transcriptome of adult Musca domestica launches a platform for comparative house fly gene expression and characterization of differential gene expression among resistant and susceptible house flies.</title>
        <authorList>
            <person name="Liu N."/>
            <person name="Zhang L."/>
            <person name="Li M."/>
            <person name="Reid W."/>
        </authorList>
    </citation>
    <scope>NUCLEOTIDE SEQUENCE</scope>
    <source>
        <strain evidence="3">ALHF</strain>
        <tissue evidence="3">Whole body</tissue>
    </source>
</reference>
<evidence type="ECO:0000256" key="2">
    <source>
        <dbReference type="SAM" id="SignalP"/>
    </source>
</evidence>
<dbReference type="VEuPathDB" id="VectorBase:MDOMA2_000545"/>
<proteinExistence type="evidence at transcript level"/>
<feature type="region of interest" description="Disordered" evidence="1">
    <location>
        <begin position="418"/>
        <end position="444"/>
    </location>
</feature>
<feature type="compositionally biased region" description="Low complexity" evidence="1">
    <location>
        <begin position="42"/>
        <end position="54"/>
    </location>
</feature>
<accession>T1PCS6</accession>
<feature type="region of interest" description="Disordered" evidence="1">
    <location>
        <begin position="25"/>
        <end position="67"/>
    </location>
</feature>
<feature type="region of interest" description="Disordered" evidence="1">
    <location>
        <begin position="191"/>
        <end position="216"/>
    </location>
</feature>
<keyword evidence="2" id="KW-0732">Signal</keyword>
<organism evidence="3">
    <name type="scientific">Musca domestica</name>
    <name type="common">House fly</name>
    <dbReference type="NCBI Taxonomy" id="7370"/>
    <lineage>
        <taxon>Eukaryota</taxon>
        <taxon>Metazoa</taxon>
        <taxon>Ecdysozoa</taxon>
        <taxon>Arthropoda</taxon>
        <taxon>Hexapoda</taxon>
        <taxon>Insecta</taxon>
        <taxon>Pterygota</taxon>
        <taxon>Neoptera</taxon>
        <taxon>Endopterygota</taxon>
        <taxon>Diptera</taxon>
        <taxon>Brachycera</taxon>
        <taxon>Muscomorpha</taxon>
        <taxon>Muscoidea</taxon>
        <taxon>Muscidae</taxon>
        <taxon>Musca</taxon>
    </lineage>
</organism>
<feature type="compositionally biased region" description="Gly residues" evidence="1">
    <location>
        <begin position="25"/>
        <end position="41"/>
    </location>
</feature>
<feature type="compositionally biased region" description="Polar residues" evidence="1">
    <location>
        <begin position="202"/>
        <end position="216"/>
    </location>
</feature>
<name>T1PCS6_MUSDO</name>
<feature type="signal peptide" evidence="2">
    <location>
        <begin position="1"/>
        <end position="23"/>
    </location>
</feature>